<accession>A0AAE3QU09</accession>
<reference evidence="3" key="1">
    <citation type="submission" date="2023-05" db="EMBL/GenBank/DDBJ databases">
        <authorList>
            <person name="Zhang X."/>
        </authorList>
    </citation>
    <scope>NUCLEOTIDE SEQUENCE</scope>
    <source>
        <strain evidence="3">YF14B1</strain>
    </source>
</reference>
<dbReference type="InterPro" id="IPR002656">
    <property type="entry name" value="Acyl_transf_3_dom"/>
</dbReference>
<keyword evidence="3" id="KW-0012">Acyltransferase</keyword>
<dbReference type="PANTHER" id="PTHR23028:SF131">
    <property type="entry name" value="BLR2367 PROTEIN"/>
    <property type="match status" value="1"/>
</dbReference>
<gene>
    <name evidence="3" type="ORF">QNI16_22860</name>
</gene>
<dbReference type="InterPro" id="IPR050879">
    <property type="entry name" value="Acyltransferase_3"/>
</dbReference>
<dbReference type="GO" id="GO:0016747">
    <property type="term" value="F:acyltransferase activity, transferring groups other than amino-acyl groups"/>
    <property type="evidence" value="ECO:0007669"/>
    <property type="project" value="InterPro"/>
</dbReference>
<feature type="transmembrane region" description="Helical" evidence="1">
    <location>
        <begin position="259"/>
        <end position="280"/>
    </location>
</feature>
<comment type="caution">
    <text evidence="3">The sequence shown here is derived from an EMBL/GenBank/DDBJ whole genome shotgun (WGS) entry which is preliminary data.</text>
</comment>
<feature type="transmembrane region" description="Helical" evidence="1">
    <location>
        <begin position="323"/>
        <end position="346"/>
    </location>
</feature>
<keyword evidence="1" id="KW-0472">Membrane</keyword>
<dbReference type="RefSeq" id="WP_313983108.1">
    <property type="nucleotide sequence ID" value="NZ_JASJOS010000010.1"/>
</dbReference>
<keyword evidence="1" id="KW-0812">Transmembrane</keyword>
<evidence type="ECO:0000256" key="1">
    <source>
        <dbReference type="SAM" id="Phobius"/>
    </source>
</evidence>
<dbReference type="PANTHER" id="PTHR23028">
    <property type="entry name" value="ACETYLTRANSFERASE"/>
    <property type="match status" value="1"/>
</dbReference>
<feature type="transmembrane region" description="Helical" evidence="1">
    <location>
        <begin position="206"/>
        <end position="224"/>
    </location>
</feature>
<feature type="transmembrane region" description="Helical" evidence="1">
    <location>
        <begin position="292"/>
        <end position="311"/>
    </location>
</feature>
<feature type="transmembrane region" description="Helical" evidence="1">
    <location>
        <begin position="51"/>
        <end position="84"/>
    </location>
</feature>
<feature type="transmembrane region" description="Helical" evidence="1">
    <location>
        <begin position="105"/>
        <end position="123"/>
    </location>
</feature>
<protein>
    <submittedName>
        <fullName evidence="3">Acyltransferase</fullName>
        <ecNumber evidence="3">2.3.-.-</ecNumber>
    </submittedName>
</protein>
<evidence type="ECO:0000313" key="4">
    <source>
        <dbReference type="Proteomes" id="UP001241110"/>
    </source>
</evidence>
<dbReference type="EMBL" id="JASJOS010000010">
    <property type="protein sequence ID" value="MDJ1483358.1"/>
    <property type="molecule type" value="Genomic_DNA"/>
</dbReference>
<feature type="transmembrane region" description="Helical" evidence="1">
    <location>
        <begin position="154"/>
        <end position="172"/>
    </location>
</feature>
<dbReference type="Pfam" id="PF01757">
    <property type="entry name" value="Acyl_transf_3"/>
    <property type="match status" value="1"/>
</dbReference>
<dbReference type="AlphaFoldDB" id="A0AAE3QU09"/>
<name>A0AAE3QU09_9BACT</name>
<sequence length="376" mass="43846">MKEEHLIKFDVLRGIAIILVFSYHVLGSVFTSGIMINTYENGILTIKGSSAYLVFLTFFPLSYGWAGVHLFLIISGFLIHYSYLKKNTDKLNFGDFINRRFWRIYPPYLICLFVFSFATGNILSTSKGVWDFLSHLFLLHNLSNDFTQSINPSFWSLALEFQLYLLYPLFLFLRKKVGLSATCIIALFVSILLSIFQILFPVLKQPAIELSVFRFWIVWILGAFLAEKYYTNKRMFRINTVGLILMWGSFFVGRCFSFFTIYLIGLYVSFLFIMTIEWYLYNPPKISFPGRLLVNIGLCSYSIYLIHQPYLKVLIRFFNMFNAGGVSFLISSLDYILIFIIFFLIARSMYVYLELPSVQLGKLVYNKIVKRKSQLV</sequence>
<dbReference type="EC" id="2.3.-.-" evidence="3"/>
<dbReference type="GO" id="GO:0016020">
    <property type="term" value="C:membrane"/>
    <property type="evidence" value="ECO:0007669"/>
    <property type="project" value="TreeGrafter"/>
</dbReference>
<keyword evidence="1" id="KW-1133">Transmembrane helix</keyword>
<evidence type="ECO:0000313" key="3">
    <source>
        <dbReference type="EMBL" id="MDJ1483358.1"/>
    </source>
</evidence>
<feature type="transmembrane region" description="Helical" evidence="1">
    <location>
        <begin position="236"/>
        <end position="253"/>
    </location>
</feature>
<feature type="transmembrane region" description="Helical" evidence="1">
    <location>
        <begin position="179"/>
        <end position="200"/>
    </location>
</feature>
<evidence type="ECO:0000259" key="2">
    <source>
        <dbReference type="Pfam" id="PF01757"/>
    </source>
</evidence>
<feature type="transmembrane region" description="Helical" evidence="1">
    <location>
        <begin position="12"/>
        <end position="39"/>
    </location>
</feature>
<keyword evidence="3" id="KW-0808">Transferase</keyword>
<proteinExistence type="predicted"/>
<dbReference type="Proteomes" id="UP001241110">
    <property type="component" value="Unassembled WGS sequence"/>
</dbReference>
<feature type="domain" description="Acyltransferase 3" evidence="2">
    <location>
        <begin position="8"/>
        <end position="345"/>
    </location>
</feature>
<organism evidence="3 4">
    <name type="scientific">Xanthocytophaga flava</name>
    <dbReference type="NCBI Taxonomy" id="3048013"/>
    <lineage>
        <taxon>Bacteria</taxon>
        <taxon>Pseudomonadati</taxon>
        <taxon>Bacteroidota</taxon>
        <taxon>Cytophagia</taxon>
        <taxon>Cytophagales</taxon>
        <taxon>Rhodocytophagaceae</taxon>
        <taxon>Xanthocytophaga</taxon>
    </lineage>
</organism>
<dbReference type="GO" id="GO:0000271">
    <property type="term" value="P:polysaccharide biosynthetic process"/>
    <property type="evidence" value="ECO:0007669"/>
    <property type="project" value="TreeGrafter"/>
</dbReference>